<evidence type="ECO:0000256" key="4">
    <source>
        <dbReference type="SAM" id="Phobius"/>
    </source>
</evidence>
<dbReference type="Proteomes" id="UP000015105">
    <property type="component" value="Chromosome 3D"/>
</dbReference>
<evidence type="ECO:0000313" key="6">
    <source>
        <dbReference type="EnsemblPlants" id="AET3Gv20416800.22"/>
    </source>
</evidence>
<dbReference type="Pfam" id="PF00330">
    <property type="entry name" value="Aconitase"/>
    <property type="match status" value="1"/>
</dbReference>
<name>A0A453EPL6_AEGTS</name>
<accession>A0A453EPL6</accession>
<keyword evidence="4" id="KW-0472">Membrane</keyword>
<reference evidence="6" key="4">
    <citation type="submission" date="2019-03" db="UniProtKB">
        <authorList>
            <consortium name="EnsemblPlants"/>
        </authorList>
    </citation>
    <scope>IDENTIFICATION</scope>
</reference>
<dbReference type="Gene3D" id="3.30.499.10">
    <property type="entry name" value="Aconitase, domain 3"/>
    <property type="match status" value="1"/>
</dbReference>
<reference evidence="6" key="3">
    <citation type="journal article" date="2017" name="Nature">
        <title>Genome sequence of the progenitor of the wheat D genome Aegilops tauschii.</title>
        <authorList>
            <person name="Luo M.C."/>
            <person name="Gu Y.Q."/>
            <person name="Puiu D."/>
            <person name="Wang H."/>
            <person name="Twardziok S.O."/>
            <person name="Deal K.R."/>
            <person name="Huo N."/>
            <person name="Zhu T."/>
            <person name="Wang L."/>
            <person name="Wang Y."/>
            <person name="McGuire P.E."/>
            <person name="Liu S."/>
            <person name="Long H."/>
            <person name="Ramasamy R.K."/>
            <person name="Rodriguez J.C."/>
            <person name="Van S.L."/>
            <person name="Yuan L."/>
            <person name="Wang Z."/>
            <person name="Xia Z."/>
            <person name="Xiao L."/>
            <person name="Anderson O.D."/>
            <person name="Ouyang S."/>
            <person name="Liang Y."/>
            <person name="Zimin A.V."/>
            <person name="Pertea G."/>
            <person name="Qi P."/>
            <person name="Bennetzen J.L."/>
            <person name="Dai X."/>
            <person name="Dawson M.W."/>
            <person name="Muller H.G."/>
            <person name="Kugler K."/>
            <person name="Rivarola-Duarte L."/>
            <person name="Spannagl M."/>
            <person name="Mayer K.F.X."/>
            <person name="Lu F.H."/>
            <person name="Bevan M.W."/>
            <person name="Leroy P."/>
            <person name="Li P."/>
            <person name="You F.M."/>
            <person name="Sun Q."/>
            <person name="Liu Z."/>
            <person name="Lyons E."/>
            <person name="Wicker T."/>
            <person name="Salzberg S.L."/>
            <person name="Devos K.M."/>
            <person name="Dvorak J."/>
        </authorList>
    </citation>
    <scope>NUCLEOTIDE SEQUENCE [LARGE SCALE GENOMIC DNA]</scope>
    <source>
        <strain evidence="6">cv. AL8/78</strain>
    </source>
</reference>
<evidence type="ECO:0000256" key="3">
    <source>
        <dbReference type="ARBA" id="ARBA00023014"/>
    </source>
</evidence>
<dbReference type="InterPro" id="IPR001030">
    <property type="entry name" value="Acoase/IPM_deHydtase_lsu_aba"/>
</dbReference>
<keyword evidence="7" id="KW-1185">Reference proteome</keyword>
<dbReference type="AlphaFoldDB" id="A0A453EPL6"/>
<reference evidence="6" key="5">
    <citation type="journal article" date="2021" name="G3 (Bethesda)">
        <title>Aegilops tauschii genome assembly Aet v5.0 features greater sequence contiguity and improved annotation.</title>
        <authorList>
            <person name="Wang L."/>
            <person name="Zhu T."/>
            <person name="Rodriguez J.C."/>
            <person name="Deal K.R."/>
            <person name="Dubcovsky J."/>
            <person name="McGuire P.E."/>
            <person name="Lux T."/>
            <person name="Spannagl M."/>
            <person name="Mayer K.F.X."/>
            <person name="Baldrich P."/>
            <person name="Meyers B.C."/>
            <person name="Huo N."/>
            <person name="Gu Y.Q."/>
            <person name="Zhou H."/>
            <person name="Devos K.M."/>
            <person name="Bennetzen J.L."/>
            <person name="Unver T."/>
            <person name="Budak H."/>
            <person name="Gulick P.J."/>
            <person name="Galiba G."/>
            <person name="Kalapos B."/>
            <person name="Nelson D.R."/>
            <person name="Li P."/>
            <person name="You F.M."/>
            <person name="Luo M.C."/>
            <person name="Dvorak J."/>
        </authorList>
    </citation>
    <scope>NUCLEOTIDE SEQUENCE [LARGE SCALE GENOMIC DNA]</scope>
    <source>
        <strain evidence="6">cv. AL8/78</strain>
    </source>
</reference>
<keyword evidence="4" id="KW-0812">Transmembrane</keyword>
<keyword evidence="1" id="KW-0479">Metal-binding</keyword>
<dbReference type="Gramene" id="AET3Gv20416800.22">
    <property type="protein sequence ID" value="AET3Gv20416800.22"/>
    <property type="gene ID" value="AET3Gv20416800"/>
</dbReference>
<feature type="transmembrane region" description="Helical" evidence="4">
    <location>
        <begin position="50"/>
        <end position="68"/>
    </location>
</feature>
<dbReference type="SUPFAM" id="SSF53732">
    <property type="entry name" value="Aconitase iron-sulfur domain"/>
    <property type="match status" value="1"/>
</dbReference>
<sequence length="91" mass="10440">MTPEYGATMGFFPVDQVALDYLRLIGRSDETVSMIEAYLRANNMFVDCNEVWLCLCFFIMMLAFEFYVTQNMDKLAFMTAASNGTSLLFRS</sequence>
<organism evidence="6 7">
    <name type="scientific">Aegilops tauschii subsp. strangulata</name>
    <name type="common">Goatgrass</name>
    <dbReference type="NCBI Taxonomy" id="200361"/>
    <lineage>
        <taxon>Eukaryota</taxon>
        <taxon>Viridiplantae</taxon>
        <taxon>Streptophyta</taxon>
        <taxon>Embryophyta</taxon>
        <taxon>Tracheophyta</taxon>
        <taxon>Spermatophyta</taxon>
        <taxon>Magnoliopsida</taxon>
        <taxon>Liliopsida</taxon>
        <taxon>Poales</taxon>
        <taxon>Poaceae</taxon>
        <taxon>BOP clade</taxon>
        <taxon>Pooideae</taxon>
        <taxon>Triticodae</taxon>
        <taxon>Triticeae</taxon>
        <taxon>Triticinae</taxon>
        <taxon>Aegilops</taxon>
    </lineage>
</organism>
<reference evidence="7" key="1">
    <citation type="journal article" date="2014" name="Science">
        <title>Ancient hybridizations among the ancestral genomes of bread wheat.</title>
        <authorList>
            <consortium name="International Wheat Genome Sequencing Consortium,"/>
            <person name="Marcussen T."/>
            <person name="Sandve S.R."/>
            <person name="Heier L."/>
            <person name="Spannagl M."/>
            <person name="Pfeifer M."/>
            <person name="Jakobsen K.S."/>
            <person name="Wulff B.B."/>
            <person name="Steuernagel B."/>
            <person name="Mayer K.F."/>
            <person name="Olsen O.A."/>
        </authorList>
    </citation>
    <scope>NUCLEOTIDE SEQUENCE [LARGE SCALE GENOMIC DNA]</scope>
    <source>
        <strain evidence="7">cv. AL8/78</strain>
    </source>
</reference>
<dbReference type="GO" id="GO:0051536">
    <property type="term" value="F:iron-sulfur cluster binding"/>
    <property type="evidence" value="ECO:0007669"/>
    <property type="project" value="UniProtKB-KW"/>
</dbReference>
<keyword evidence="3" id="KW-0411">Iron-sulfur</keyword>
<dbReference type="GO" id="GO:0046872">
    <property type="term" value="F:metal ion binding"/>
    <property type="evidence" value="ECO:0007669"/>
    <property type="project" value="UniProtKB-KW"/>
</dbReference>
<evidence type="ECO:0000313" key="7">
    <source>
        <dbReference type="Proteomes" id="UP000015105"/>
    </source>
</evidence>
<evidence type="ECO:0000256" key="1">
    <source>
        <dbReference type="ARBA" id="ARBA00022723"/>
    </source>
</evidence>
<dbReference type="EnsemblPlants" id="AET3Gv20416800.22">
    <property type="protein sequence ID" value="AET3Gv20416800.22"/>
    <property type="gene ID" value="AET3Gv20416800"/>
</dbReference>
<feature type="domain" description="Aconitase/3-isopropylmalate dehydratase large subunit alpha/beta/alpha" evidence="5">
    <location>
        <begin position="1"/>
        <end position="45"/>
    </location>
</feature>
<protein>
    <recommendedName>
        <fullName evidence="5">Aconitase/3-isopropylmalate dehydratase large subunit alpha/beta/alpha domain-containing protein</fullName>
    </recommendedName>
</protein>
<keyword evidence="4" id="KW-1133">Transmembrane helix</keyword>
<dbReference type="InterPro" id="IPR015931">
    <property type="entry name" value="Acnase/IPM_dHydase_lsu_aba_1/3"/>
</dbReference>
<reference evidence="7" key="2">
    <citation type="journal article" date="2017" name="Nat. Plants">
        <title>The Aegilops tauschii genome reveals multiple impacts of transposons.</title>
        <authorList>
            <person name="Zhao G."/>
            <person name="Zou C."/>
            <person name="Li K."/>
            <person name="Wang K."/>
            <person name="Li T."/>
            <person name="Gao L."/>
            <person name="Zhang X."/>
            <person name="Wang H."/>
            <person name="Yang Z."/>
            <person name="Liu X."/>
            <person name="Jiang W."/>
            <person name="Mao L."/>
            <person name="Kong X."/>
            <person name="Jiao Y."/>
            <person name="Jia J."/>
        </authorList>
    </citation>
    <scope>NUCLEOTIDE SEQUENCE [LARGE SCALE GENOMIC DNA]</scope>
    <source>
        <strain evidence="7">cv. AL8/78</strain>
    </source>
</reference>
<evidence type="ECO:0000259" key="5">
    <source>
        <dbReference type="Pfam" id="PF00330"/>
    </source>
</evidence>
<dbReference type="PANTHER" id="PTHR11670">
    <property type="entry name" value="ACONITASE/IRON-RESPONSIVE ELEMENT FAMILY MEMBER"/>
    <property type="match status" value="1"/>
</dbReference>
<keyword evidence="2" id="KW-0408">Iron</keyword>
<evidence type="ECO:0000256" key="2">
    <source>
        <dbReference type="ARBA" id="ARBA00023004"/>
    </source>
</evidence>
<dbReference type="InterPro" id="IPR006249">
    <property type="entry name" value="Aconitase/IRP2"/>
</dbReference>
<dbReference type="InterPro" id="IPR036008">
    <property type="entry name" value="Aconitase_4Fe-4S_dom"/>
</dbReference>
<proteinExistence type="predicted"/>